<organism evidence="4 5">
    <name type="scientific">Serendipita vermifera MAFF 305830</name>
    <dbReference type="NCBI Taxonomy" id="933852"/>
    <lineage>
        <taxon>Eukaryota</taxon>
        <taxon>Fungi</taxon>
        <taxon>Dikarya</taxon>
        <taxon>Basidiomycota</taxon>
        <taxon>Agaricomycotina</taxon>
        <taxon>Agaricomycetes</taxon>
        <taxon>Sebacinales</taxon>
        <taxon>Serendipitaceae</taxon>
        <taxon>Serendipita</taxon>
    </lineage>
</organism>
<evidence type="ECO:0000256" key="3">
    <source>
        <dbReference type="ARBA" id="ARBA00023002"/>
    </source>
</evidence>
<evidence type="ECO:0000313" key="5">
    <source>
        <dbReference type="Proteomes" id="UP000054097"/>
    </source>
</evidence>
<evidence type="ECO:0000313" key="4">
    <source>
        <dbReference type="EMBL" id="KIM27486.1"/>
    </source>
</evidence>
<gene>
    <name evidence="4" type="ORF">M408DRAFT_329946</name>
</gene>
<reference evidence="4 5" key="1">
    <citation type="submission" date="2014-04" db="EMBL/GenBank/DDBJ databases">
        <authorList>
            <consortium name="DOE Joint Genome Institute"/>
            <person name="Kuo A."/>
            <person name="Zuccaro A."/>
            <person name="Kohler A."/>
            <person name="Nagy L.G."/>
            <person name="Floudas D."/>
            <person name="Copeland A."/>
            <person name="Barry K.W."/>
            <person name="Cichocki N."/>
            <person name="Veneault-Fourrey C."/>
            <person name="LaButti K."/>
            <person name="Lindquist E.A."/>
            <person name="Lipzen A."/>
            <person name="Lundell T."/>
            <person name="Morin E."/>
            <person name="Murat C."/>
            <person name="Sun H."/>
            <person name="Tunlid A."/>
            <person name="Henrissat B."/>
            <person name="Grigoriev I.V."/>
            <person name="Hibbett D.S."/>
            <person name="Martin F."/>
            <person name="Nordberg H.P."/>
            <person name="Cantor M.N."/>
            <person name="Hua S.X."/>
        </authorList>
    </citation>
    <scope>NUCLEOTIDE SEQUENCE [LARGE SCALE GENOMIC DNA]</scope>
    <source>
        <strain evidence="4 5">MAFF 305830</strain>
    </source>
</reference>
<name>A0A0C3B7Q4_SERVB</name>
<keyword evidence="3" id="KW-0560">Oxidoreductase</keyword>
<sequence>MASNTFKPGDVPNLSEKVAIVTGGNRSIGLESVYMLICKNCTVWIAGRSESGFEDAKKTLSSRPDVTETMVSRVHFLKLDLAEIKHAEETGKEFAKQHPERLDILLCNAGVSLQKGDQLSSDGYELTFQTNHLGHFAFANTLLPLLEKTAREHGEARVVITSSDAHAFAKSGIDFDALQQTKPHQGMRGIGEAMSRYGVSKLSNMLYARELDKRWAAPLRAKGVQVTADCVHPGTILGTGLGGSGSEWGVPSLVTSGVRLLGNVVGFSSLEGACTGVYVATMPDIRAKAEHGKYYTPQLNWHGRYVGSHEQPPDTKWGEDDELAARLWTFSEEALQKARA</sequence>
<dbReference type="OrthoDB" id="191139at2759"/>
<dbReference type="SUPFAM" id="SSF51735">
    <property type="entry name" value="NAD(P)-binding Rossmann-fold domains"/>
    <property type="match status" value="1"/>
</dbReference>
<dbReference type="Proteomes" id="UP000054097">
    <property type="component" value="Unassembled WGS sequence"/>
</dbReference>
<dbReference type="HOGENOM" id="CLU_010194_44_6_1"/>
<dbReference type="PANTHER" id="PTHR24320:SF282">
    <property type="entry name" value="WW DOMAIN-CONTAINING OXIDOREDUCTASE"/>
    <property type="match status" value="1"/>
</dbReference>
<dbReference type="STRING" id="933852.A0A0C3B7Q4"/>
<dbReference type="InterPro" id="IPR002347">
    <property type="entry name" value="SDR_fam"/>
</dbReference>
<dbReference type="Gene3D" id="3.40.50.720">
    <property type="entry name" value="NAD(P)-binding Rossmann-like Domain"/>
    <property type="match status" value="1"/>
</dbReference>
<dbReference type="PRINTS" id="PR00081">
    <property type="entry name" value="GDHRDH"/>
</dbReference>
<protein>
    <submittedName>
        <fullName evidence="4">Uncharacterized protein</fullName>
    </submittedName>
</protein>
<dbReference type="AlphaFoldDB" id="A0A0C3B7Q4"/>
<proteinExistence type="inferred from homology"/>
<keyword evidence="2" id="KW-0521">NADP</keyword>
<dbReference type="EMBL" id="KN824298">
    <property type="protein sequence ID" value="KIM27486.1"/>
    <property type="molecule type" value="Genomic_DNA"/>
</dbReference>
<comment type="similarity">
    <text evidence="1">Belongs to the short-chain dehydrogenases/reductases (SDR) family.</text>
</comment>
<dbReference type="PANTHER" id="PTHR24320">
    <property type="entry name" value="RETINOL DEHYDROGENASE"/>
    <property type="match status" value="1"/>
</dbReference>
<accession>A0A0C3B7Q4</accession>
<evidence type="ECO:0000256" key="2">
    <source>
        <dbReference type="ARBA" id="ARBA00022857"/>
    </source>
</evidence>
<dbReference type="Pfam" id="PF00106">
    <property type="entry name" value="adh_short"/>
    <property type="match status" value="1"/>
</dbReference>
<dbReference type="InterPro" id="IPR036291">
    <property type="entry name" value="NAD(P)-bd_dom_sf"/>
</dbReference>
<dbReference type="GO" id="GO:0016491">
    <property type="term" value="F:oxidoreductase activity"/>
    <property type="evidence" value="ECO:0007669"/>
    <property type="project" value="UniProtKB-KW"/>
</dbReference>
<keyword evidence="5" id="KW-1185">Reference proteome</keyword>
<evidence type="ECO:0000256" key="1">
    <source>
        <dbReference type="ARBA" id="ARBA00006484"/>
    </source>
</evidence>
<reference evidence="5" key="2">
    <citation type="submission" date="2015-01" db="EMBL/GenBank/DDBJ databases">
        <title>Evolutionary Origins and Diversification of the Mycorrhizal Mutualists.</title>
        <authorList>
            <consortium name="DOE Joint Genome Institute"/>
            <consortium name="Mycorrhizal Genomics Consortium"/>
            <person name="Kohler A."/>
            <person name="Kuo A."/>
            <person name="Nagy L.G."/>
            <person name="Floudas D."/>
            <person name="Copeland A."/>
            <person name="Barry K.W."/>
            <person name="Cichocki N."/>
            <person name="Veneault-Fourrey C."/>
            <person name="LaButti K."/>
            <person name="Lindquist E.A."/>
            <person name="Lipzen A."/>
            <person name="Lundell T."/>
            <person name="Morin E."/>
            <person name="Murat C."/>
            <person name="Riley R."/>
            <person name="Ohm R."/>
            <person name="Sun H."/>
            <person name="Tunlid A."/>
            <person name="Henrissat B."/>
            <person name="Grigoriev I.V."/>
            <person name="Hibbett D.S."/>
            <person name="Martin F."/>
        </authorList>
    </citation>
    <scope>NUCLEOTIDE SEQUENCE [LARGE SCALE GENOMIC DNA]</scope>
    <source>
        <strain evidence="5">MAFF 305830</strain>
    </source>
</reference>